<dbReference type="AlphaFoldDB" id="A0A7J7L3N0"/>
<dbReference type="GO" id="GO:0004497">
    <property type="term" value="F:monooxygenase activity"/>
    <property type="evidence" value="ECO:0007669"/>
    <property type="project" value="InterPro"/>
</dbReference>
<protein>
    <recommendedName>
        <fullName evidence="4">Cytochrome P450</fullName>
    </recommendedName>
</protein>
<dbReference type="Pfam" id="PF00067">
    <property type="entry name" value="p450"/>
    <property type="match status" value="1"/>
</dbReference>
<dbReference type="EMBL" id="JACGCM010002660">
    <property type="protein sequence ID" value="KAF6137154.1"/>
    <property type="molecule type" value="Genomic_DNA"/>
</dbReference>
<accession>A0A7J7L3N0</accession>
<evidence type="ECO:0008006" key="4">
    <source>
        <dbReference type="Google" id="ProtNLM"/>
    </source>
</evidence>
<name>A0A7J7L3N0_9MAGN</name>
<dbReference type="PANTHER" id="PTHR47950:SF41">
    <property type="entry name" value="(S)-N-METHYLCOCLAURINE 3'-HYDROXYLASE ISOZYME 2-RELATED"/>
    <property type="match status" value="1"/>
</dbReference>
<evidence type="ECO:0000256" key="1">
    <source>
        <dbReference type="ARBA" id="ARBA00010617"/>
    </source>
</evidence>
<dbReference type="GO" id="GO:0016705">
    <property type="term" value="F:oxidoreductase activity, acting on paired donors, with incorporation or reduction of molecular oxygen"/>
    <property type="evidence" value="ECO:0007669"/>
    <property type="project" value="InterPro"/>
</dbReference>
<dbReference type="InterPro" id="IPR001128">
    <property type="entry name" value="Cyt_P450"/>
</dbReference>
<sequence>MLKLLSQNIERLCLGFRIKIEKHRARLPLVDHHVELFLIYARFERVEGTFVDLSIDLAFSSVVPFLSDVFNYVDLRLSVIRLSPFEELVRGHGDFPFFGFFLWPFVAEARVRHCGDQQFLVQGLLRSIYSTSQTKTAINISETLFVLLGNIISNLVCSKSLFDTKKKEGRELKDMFFEILQIIVLPNISDLIPFLRPFDLQGLRRSMKMEPTFDKFFDKLVDDRLEERKNCVEINKNRRSDFLDVLLDYRSDKEEDVLKQLFKFDMKGLLADMFVADTDTTPSTIQWGITEILKNMEVYKKVLAELDDRHPTLSLKKILNRFVEEIDIHKLVYFQAVIKEVFRLHPGVPLLIPRVLMNRARFTVTMKTFLHRDASGTPYGAVYGSVNASLLNGTFLQTR</sequence>
<dbReference type="OrthoDB" id="2789670at2759"/>
<organism evidence="2 3">
    <name type="scientific">Kingdonia uniflora</name>
    <dbReference type="NCBI Taxonomy" id="39325"/>
    <lineage>
        <taxon>Eukaryota</taxon>
        <taxon>Viridiplantae</taxon>
        <taxon>Streptophyta</taxon>
        <taxon>Embryophyta</taxon>
        <taxon>Tracheophyta</taxon>
        <taxon>Spermatophyta</taxon>
        <taxon>Magnoliopsida</taxon>
        <taxon>Ranunculales</taxon>
        <taxon>Circaeasteraceae</taxon>
        <taxon>Kingdonia</taxon>
    </lineage>
</organism>
<keyword evidence="3" id="KW-1185">Reference proteome</keyword>
<dbReference type="GO" id="GO:0020037">
    <property type="term" value="F:heme binding"/>
    <property type="evidence" value="ECO:0007669"/>
    <property type="project" value="InterPro"/>
</dbReference>
<dbReference type="GO" id="GO:0044550">
    <property type="term" value="P:secondary metabolite biosynthetic process"/>
    <property type="evidence" value="ECO:0007669"/>
    <property type="project" value="UniProtKB-ARBA"/>
</dbReference>
<dbReference type="Proteomes" id="UP000541444">
    <property type="component" value="Unassembled WGS sequence"/>
</dbReference>
<comment type="similarity">
    <text evidence="1">Belongs to the cytochrome P450 family.</text>
</comment>
<evidence type="ECO:0000313" key="3">
    <source>
        <dbReference type="Proteomes" id="UP000541444"/>
    </source>
</evidence>
<dbReference type="PRINTS" id="PR00463">
    <property type="entry name" value="EP450I"/>
</dbReference>
<dbReference type="PANTHER" id="PTHR47950">
    <property type="entry name" value="CYTOCHROME P450, FAMILY 76, SUBFAMILY C, POLYPEPTIDE 5-RELATED"/>
    <property type="match status" value="1"/>
</dbReference>
<dbReference type="InterPro" id="IPR002401">
    <property type="entry name" value="Cyt_P450_E_grp-I"/>
</dbReference>
<proteinExistence type="inferred from homology"/>
<comment type="caution">
    <text evidence="2">The sequence shown here is derived from an EMBL/GenBank/DDBJ whole genome shotgun (WGS) entry which is preliminary data.</text>
</comment>
<reference evidence="2 3" key="1">
    <citation type="journal article" date="2020" name="IScience">
        <title>Genome Sequencing of the Endangered Kingdonia uniflora (Circaeasteraceae, Ranunculales) Reveals Potential Mechanisms of Evolutionary Specialization.</title>
        <authorList>
            <person name="Sun Y."/>
            <person name="Deng T."/>
            <person name="Zhang A."/>
            <person name="Moore M.J."/>
            <person name="Landis J.B."/>
            <person name="Lin N."/>
            <person name="Zhang H."/>
            <person name="Zhang X."/>
            <person name="Huang J."/>
            <person name="Zhang X."/>
            <person name="Sun H."/>
            <person name="Wang H."/>
        </authorList>
    </citation>
    <scope>NUCLEOTIDE SEQUENCE [LARGE SCALE GENOMIC DNA]</scope>
    <source>
        <strain evidence="2">TB1705</strain>
        <tissue evidence="2">Leaf</tissue>
    </source>
</reference>
<evidence type="ECO:0000313" key="2">
    <source>
        <dbReference type="EMBL" id="KAF6137154.1"/>
    </source>
</evidence>
<dbReference type="GO" id="GO:0005506">
    <property type="term" value="F:iron ion binding"/>
    <property type="evidence" value="ECO:0007669"/>
    <property type="project" value="InterPro"/>
</dbReference>
<dbReference type="SUPFAM" id="SSF48264">
    <property type="entry name" value="Cytochrome P450"/>
    <property type="match status" value="1"/>
</dbReference>
<dbReference type="InterPro" id="IPR036396">
    <property type="entry name" value="Cyt_P450_sf"/>
</dbReference>
<dbReference type="Gene3D" id="1.10.630.10">
    <property type="entry name" value="Cytochrome P450"/>
    <property type="match status" value="1"/>
</dbReference>
<gene>
    <name evidence="2" type="ORF">GIB67_030918</name>
</gene>